<evidence type="ECO:0000256" key="1">
    <source>
        <dbReference type="SAM" id="MobiDB-lite"/>
    </source>
</evidence>
<feature type="region of interest" description="Disordered" evidence="1">
    <location>
        <begin position="331"/>
        <end position="415"/>
    </location>
</feature>
<organism evidence="4">
    <name type="scientific">Klebsiella pneumoniae</name>
    <dbReference type="NCBI Taxonomy" id="573"/>
    <lineage>
        <taxon>Bacteria</taxon>
        <taxon>Pseudomonadati</taxon>
        <taxon>Pseudomonadota</taxon>
        <taxon>Gammaproteobacteria</taxon>
        <taxon>Enterobacterales</taxon>
        <taxon>Enterobacteriaceae</taxon>
        <taxon>Klebsiella/Raoultella group</taxon>
        <taxon>Klebsiella</taxon>
        <taxon>Klebsiella pneumoniae complex</taxon>
    </lineage>
</organism>
<dbReference type="InterPro" id="IPR040677">
    <property type="entry name" value="LPD7"/>
</dbReference>
<keyword evidence="4" id="KW-0614">Plasmid</keyword>
<accession>A0A3G4RJ74</accession>
<evidence type="ECO:0000313" key="4">
    <source>
        <dbReference type="EMBL" id="AYU65715.1"/>
    </source>
</evidence>
<sequence>MIVRFGGGNSGIAEYLEKGRKADRDYSREEMDHRLILSGDLSLTDTIIDSIENKGQERYLHITLSFHETEISRETLQAVTDEYKSLLMNAYHDDEYSFYAEAHLPKLTHIADNKTGELIERKPHIHIVVPRTNLVTGKSLNPTGDITHKITQERLDAIQEHINNKYGLVGPKDGVRVSDENHAAVLSRTKGDLFREKNNRQKNEIFRRLDKENVRTVKEFGAMLAQYGEVRTRNAGKPTEYFAVKFGNDAKFTNLKNPLFSRSYIENRRLPLSRPSEAQIASRLEGWKNQTSHEIKHVFSKGEKLREHYKSLTQNDKAVFLQERISRYDREHQIESGHSSQPGGRAPRNESGSAESSRKHPAENRVRLSRLSERTLVYGIPGRGRNEAPDSDKLLQSAPRGSLAKQQENRERHAEKLRWADGAGRRVGETSIAYSSAATDILLRHIERHKELTESEKFAQIKKDIEPERFLSYLKDKYNLNPANHKISYASDGSPRFRSDKRNLNASDFLTKKMNLSWDEAKIILTDIYDQQQQNKSYSSVNNTIVRLSSDTAAERRRSLTEARNEIRGWVRNERKELFAQIKEMRSQLREIPAHQRSLAEGVIVYKKLTGLETIKEKEKESRNAISQYHSHWHERSEPMKALDKLNDLLNSDSEDGIKPETPRHNLKHAVEAQLHVQNMRNDNQQLKDLVMDKGRFGVDYRDLNTQQVVFSDKGNHIVAGKNPSDKEIGLMMDYAKEKYGGILKLTGSDDFKSRCANVAAENGLNVILKPSEYHEQMLNKRQEIDLAKQNAVAETSGAAPGATAAAQDSVEQVSKEQLRQAVETLPDVTTPSQLKTAVEAAKAAAAASSGAEPQALPEAATDAQEMSRDQLRAAVESLPDRVSPSQLRDALAAAALTVAAADTQSVTAATSEAANTYADNAEATASPVQTDRVIQAVAAAPETAPDEALRAAVNALPDSVTPTELKQAVDCVNQEHNAQASLRGIREISSEAISGINASILEKEAIAGTAGVSRDYETGTYDVLIAGRDSQGDDEVYTLATVKTSEEATRLATLVNNQEPAALALAMRDDLAQQHTQSEQATKFGLNTSEANAMATVAQINRDVPGINLDVVSLRDFQAGSFTVEKADPFSHNSSYQIVGATKDLALGEQVGDILVVGLTDEVQAKNVAYELNGLNTDALSSAMDKQGRYEAMISFEQLKNGIRDANFAEALPVDIDSEKIQYKEIAPNTWNIEVPDSTGQGHVLLGGFKGNEDYARLVMDKVTRIDLNALGAAMEHRAHDKESHDLYQEQVAAEKQVHKQDDFGME</sequence>
<dbReference type="InterPro" id="IPR005094">
    <property type="entry name" value="Endonuclease_MobA/VirD2"/>
</dbReference>
<feature type="domain" description="MobA/VirD2-like nuclease" evidence="2">
    <location>
        <begin position="53"/>
        <end position="168"/>
    </location>
</feature>
<reference evidence="4" key="1">
    <citation type="submission" date="2018-10" db="EMBL/GenBank/DDBJ databases">
        <title>Complete sequence of plasmid pHNBF16.</title>
        <authorList>
            <person name="Liu J.H."/>
            <person name="Huang X."/>
            <person name="Luo J."/>
        </authorList>
    </citation>
    <scope>NUCLEOTIDE SEQUENCE</scope>
    <source>
        <strain evidence="4">6BF16CTX</strain>
        <plasmid evidence="4">pHNBF16</plasmid>
    </source>
</reference>
<dbReference type="Pfam" id="PF03432">
    <property type="entry name" value="Relaxase"/>
    <property type="match status" value="1"/>
</dbReference>
<dbReference type="EMBL" id="MK079571">
    <property type="protein sequence ID" value="AYU65715.1"/>
    <property type="molecule type" value="Genomic_DNA"/>
</dbReference>
<evidence type="ECO:0000259" key="2">
    <source>
        <dbReference type="Pfam" id="PF03432"/>
    </source>
</evidence>
<proteinExistence type="predicted"/>
<evidence type="ECO:0000259" key="3">
    <source>
        <dbReference type="Pfam" id="PF18821"/>
    </source>
</evidence>
<feature type="compositionally biased region" description="Basic and acidic residues" evidence="1">
    <location>
        <begin position="384"/>
        <end position="393"/>
    </location>
</feature>
<protein>
    <submittedName>
        <fullName evidence="4">Uncharacterized protein</fullName>
    </submittedName>
</protein>
<name>A0A3G4RJ74_KLEPN</name>
<feature type="compositionally biased region" description="Basic and acidic residues" evidence="1">
    <location>
        <begin position="356"/>
        <end position="373"/>
    </location>
</feature>
<geneLocation type="plasmid" evidence="4">
    <name>pHNBF16</name>
</geneLocation>
<feature type="domain" description="Large polyvalent protein-associated" evidence="3">
    <location>
        <begin position="693"/>
        <end position="776"/>
    </location>
</feature>
<feature type="compositionally biased region" description="Low complexity" evidence="1">
    <location>
        <begin position="846"/>
        <end position="856"/>
    </location>
</feature>
<dbReference type="Pfam" id="PF18821">
    <property type="entry name" value="LPD7"/>
    <property type="match status" value="1"/>
</dbReference>
<feature type="region of interest" description="Disordered" evidence="1">
    <location>
        <begin position="846"/>
        <end position="870"/>
    </location>
</feature>
<dbReference type="RefSeq" id="WP_172693529.1">
    <property type="nucleotide sequence ID" value="NZ_MK079571.1"/>
</dbReference>